<proteinExistence type="predicted"/>
<protein>
    <recommendedName>
        <fullName evidence="4">Iron transporter</fullName>
    </recommendedName>
</protein>
<evidence type="ECO:0000256" key="1">
    <source>
        <dbReference type="SAM" id="Phobius"/>
    </source>
</evidence>
<sequence>MKTSMNTGNVSPATAITLRVVIAVAGGYAASTAISLLFAAMNEMSDRQEVAFIRMVFFLVYTVYIIWIFAINDLQKVLVTGLATNAVAWALVWSGVFS</sequence>
<keyword evidence="1" id="KW-1133">Transmembrane helix</keyword>
<dbReference type="Proteomes" id="UP000175691">
    <property type="component" value="Unassembled WGS sequence"/>
</dbReference>
<dbReference type="AlphaFoldDB" id="A0A1E7Z8H0"/>
<name>A0A1E7Z8H0_9ALTE</name>
<dbReference type="STRING" id="1656094.BFC18_16065"/>
<feature type="transmembrane region" description="Helical" evidence="1">
    <location>
        <begin position="77"/>
        <end position="97"/>
    </location>
</feature>
<organism evidence="2 3">
    <name type="scientific">Alteromonas confluentis</name>
    <dbReference type="NCBI Taxonomy" id="1656094"/>
    <lineage>
        <taxon>Bacteria</taxon>
        <taxon>Pseudomonadati</taxon>
        <taxon>Pseudomonadota</taxon>
        <taxon>Gammaproteobacteria</taxon>
        <taxon>Alteromonadales</taxon>
        <taxon>Alteromonadaceae</taxon>
        <taxon>Alteromonas/Salinimonas group</taxon>
        <taxon>Alteromonas</taxon>
    </lineage>
</organism>
<gene>
    <name evidence="2" type="ORF">BFC18_16065</name>
</gene>
<reference evidence="2 3" key="1">
    <citation type="submission" date="2016-08" db="EMBL/GenBank/DDBJ databases">
        <authorList>
            <person name="Seilhamer J.J."/>
        </authorList>
    </citation>
    <scope>NUCLEOTIDE SEQUENCE [LARGE SCALE GENOMIC DNA]</scope>
    <source>
        <strain evidence="2 3">KCTC 42603</strain>
    </source>
</reference>
<feature type="transmembrane region" description="Helical" evidence="1">
    <location>
        <begin position="20"/>
        <end position="39"/>
    </location>
</feature>
<accession>A0A1E7Z8H0</accession>
<dbReference type="EMBL" id="MDHN01000036">
    <property type="protein sequence ID" value="OFC69835.1"/>
    <property type="molecule type" value="Genomic_DNA"/>
</dbReference>
<keyword evidence="3" id="KW-1185">Reference proteome</keyword>
<evidence type="ECO:0008006" key="4">
    <source>
        <dbReference type="Google" id="ProtNLM"/>
    </source>
</evidence>
<comment type="caution">
    <text evidence="2">The sequence shown here is derived from an EMBL/GenBank/DDBJ whole genome shotgun (WGS) entry which is preliminary data.</text>
</comment>
<evidence type="ECO:0000313" key="3">
    <source>
        <dbReference type="Proteomes" id="UP000175691"/>
    </source>
</evidence>
<evidence type="ECO:0000313" key="2">
    <source>
        <dbReference type="EMBL" id="OFC69835.1"/>
    </source>
</evidence>
<feature type="transmembrane region" description="Helical" evidence="1">
    <location>
        <begin position="51"/>
        <end position="71"/>
    </location>
</feature>
<keyword evidence="1" id="KW-0472">Membrane</keyword>
<keyword evidence="1" id="KW-0812">Transmembrane</keyword>